<dbReference type="AlphaFoldDB" id="A0A8S1MJR5"/>
<dbReference type="SMART" id="SM00174">
    <property type="entry name" value="RHO"/>
    <property type="match status" value="1"/>
</dbReference>
<dbReference type="EMBL" id="CAJJDM010000062">
    <property type="protein sequence ID" value="CAD8079172.1"/>
    <property type="molecule type" value="Genomic_DNA"/>
</dbReference>
<evidence type="ECO:0000256" key="6">
    <source>
        <dbReference type="ARBA" id="ARBA00023288"/>
    </source>
</evidence>
<dbReference type="PANTHER" id="PTHR47979">
    <property type="entry name" value="DRAB11-RELATED"/>
    <property type="match status" value="1"/>
</dbReference>
<dbReference type="GO" id="GO:0003924">
    <property type="term" value="F:GTPase activity"/>
    <property type="evidence" value="ECO:0007669"/>
    <property type="project" value="InterPro"/>
</dbReference>
<dbReference type="SMART" id="SM00175">
    <property type="entry name" value="RAB"/>
    <property type="match status" value="1"/>
</dbReference>
<evidence type="ECO:0000313" key="9">
    <source>
        <dbReference type="Proteomes" id="UP000688137"/>
    </source>
</evidence>
<dbReference type="OMA" id="THKEDEY"/>
<dbReference type="Pfam" id="PF00071">
    <property type="entry name" value="Ras"/>
    <property type="match status" value="1"/>
</dbReference>
<keyword evidence="3" id="KW-0547">Nucleotide-binding</keyword>
<dbReference type="PROSITE" id="PS51420">
    <property type="entry name" value="RHO"/>
    <property type="match status" value="1"/>
</dbReference>
<evidence type="ECO:0000256" key="7">
    <source>
        <dbReference type="ARBA" id="ARBA00023289"/>
    </source>
</evidence>
<dbReference type="PROSITE" id="PS51419">
    <property type="entry name" value="RAB"/>
    <property type="match status" value="1"/>
</dbReference>
<sequence>MTRTNDEEYDFLFKIVLIGDSGVGKTNILKKFINNEFQLESKPTIGVEFATKTIQQSGKSVKCQIWDTAGQERYRAITNAYYRGAVGAFICYDVTRDVTFRNTEKWLTELKEHADGNIVIIMIGNKIDAVDQRTVRTDEASNFCEQQKIGFIETSALDGTNIDVAFNKIVSNIFNTIGSKIVKKVVQVESEHVVLSEPKTTKTQSKKSSDGCC</sequence>
<organism evidence="8 9">
    <name type="scientific">Paramecium primaurelia</name>
    <dbReference type="NCBI Taxonomy" id="5886"/>
    <lineage>
        <taxon>Eukaryota</taxon>
        <taxon>Sar</taxon>
        <taxon>Alveolata</taxon>
        <taxon>Ciliophora</taxon>
        <taxon>Intramacronucleata</taxon>
        <taxon>Oligohymenophorea</taxon>
        <taxon>Peniculida</taxon>
        <taxon>Parameciidae</taxon>
        <taxon>Paramecium</taxon>
    </lineage>
</organism>
<gene>
    <name evidence="8" type="ORF">PPRIM_AZ9-3.1.T0610159</name>
</gene>
<comment type="caution">
    <text evidence="8">The sequence shown here is derived from an EMBL/GenBank/DDBJ whole genome shotgun (WGS) entry which is preliminary data.</text>
</comment>
<evidence type="ECO:0000313" key="8">
    <source>
        <dbReference type="EMBL" id="CAD8079172.1"/>
    </source>
</evidence>
<dbReference type="CDD" id="cd01868">
    <property type="entry name" value="Rab11_like"/>
    <property type="match status" value="1"/>
</dbReference>
<keyword evidence="5" id="KW-0472">Membrane</keyword>
<dbReference type="SMART" id="SM00173">
    <property type="entry name" value="RAS"/>
    <property type="match status" value="1"/>
</dbReference>
<reference evidence="8" key="1">
    <citation type="submission" date="2021-01" db="EMBL/GenBank/DDBJ databases">
        <authorList>
            <consortium name="Genoscope - CEA"/>
            <person name="William W."/>
        </authorList>
    </citation>
    <scope>NUCLEOTIDE SEQUENCE</scope>
</reference>
<evidence type="ECO:0000256" key="5">
    <source>
        <dbReference type="ARBA" id="ARBA00023136"/>
    </source>
</evidence>
<dbReference type="InterPro" id="IPR001806">
    <property type="entry name" value="Small_GTPase"/>
</dbReference>
<protein>
    <submittedName>
        <fullName evidence="8">Uncharacterized protein</fullName>
    </submittedName>
</protein>
<keyword evidence="9" id="KW-1185">Reference proteome</keyword>
<dbReference type="GO" id="GO:0016020">
    <property type="term" value="C:membrane"/>
    <property type="evidence" value="ECO:0007669"/>
    <property type="project" value="UniProtKB-SubCell"/>
</dbReference>
<keyword evidence="7" id="KW-0636">Prenylation</keyword>
<comment type="subcellular location">
    <subcellularLocation>
        <location evidence="1">Membrane</location>
        <topology evidence="1">Lipid-anchor</topology>
    </subcellularLocation>
</comment>
<evidence type="ECO:0000256" key="1">
    <source>
        <dbReference type="ARBA" id="ARBA00004635"/>
    </source>
</evidence>
<dbReference type="PROSITE" id="PS51421">
    <property type="entry name" value="RAS"/>
    <property type="match status" value="1"/>
</dbReference>
<keyword evidence="6" id="KW-0449">Lipoprotein</keyword>
<dbReference type="GO" id="GO:0005525">
    <property type="term" value="F:GTP binding"/>
    <property type="evidence" value="ECO:0007669"/>
    <property type="project" value="UniProtKB-KW"/>
</dbReference>
<evidence type="ECO:0000256" key="4">
    <source>
        <dbReference type="ARBA" id="ARBA00023134"/>
    </source>
</evidence>
<proteinExistence type="inferred from homology"/>
<keyword evidence="4" id="KW-0342">GTP-binding</keyword>
<dbReference type="SMART" id="SM00176">
    <property type="entry name" value="RAN"/>
    <property type="match status" value="1"/>
</dbReference>
<dbReference type="NCBIfam" id="TIGR00231">
    <property type="entry name" value="small_GTP"/>
    <property type="match status" value="1"/>
</dbReference>
<comment type="similarity">
    <text evidence="2">Belongs to the small GTPase superfamily. Rab family.</text>
</comment>
<evidence type="ECO:0000256" key="2">
    <source>
        <dbReference type="ARBA" id="ARBA00006270"/>
    </source>
</evidence>
<dbReference type="Proteomes" id="UP000688137">
    <property type="component" value="Unassembled WGS sequence"/>
</dbReference>
<evidence type="ECO:0000256" key="3">
    <source>
        <dbReference type="ARBA" id="ARBA00022741"/>
    </source>
</evidence>
<dbReference type="InterPro" id="IPR050209">
    <property type="entry name" value="Rab_GTPases_membrane_traffic"/>
</dbReference>
<dbReference type="InterPro" id="IPR005225">
    <property type="entry name" value="Small_GTP-bd"/>
</dbReference>
<dbReference type="FunFam" id="3.40.50.300:FF:000274">
    <property type="entry name" value="ras-related protein RABA5a"/>
    <property type="match status" value="1"/>
</dbReference>
<accession>A0A8S1MJR5</accession>
<name>A0A8S1MJR5_PARPR</name>